<reference evidence="1 2" key="1">
    <citation type="submission" date="2022-01" db="EMBL/GenBank/DDBJ databases">
        <authorList>
            <person name="Xiong W."/>
            <person name="Schranz E."/>
        </authorList>
    </citation>
    <scope>NUCLEOTIDE SEQUENCE [LARGE SCALE GENOMIC DNA]</scope>
</reference>
<dbReference type="AlphaFoldDB" id="A0AAU9LYK0"/>
<proteinExistence type="predicted"/>
<protein>
    <submittedName>
        <fullName evidence="1">Uncharacterized protein</fullName>
    </submittedName>
</protein>
<comment type="caution">
    <text evidence="1">The sequence shown here is derived from an EMBL/GenBank/DDBJ whole genome shotgun (WGS) entry which is preliminary data.</text>
</comment>
<gene>
    <name evidence="1" type="ORF">LVIROSA_LOCUS5968</name>
</gene>
<name>A0AAU9LYK0_9ASTR</name>
<organism evidence="1 2">
    <name type="scientific">Lactuca virosa</name>
    <dbReference type="NCBI Taxonomy" id="75947"/>
    <lineage>
        <taxon>Eukaryota</taxon>
        <taxon>Viridiplantae</taxon>
        <taxon>Streptophyta</taxon>
        <taxon>Embryophyta</taxon>
        <taxon>Tracheophyta</taxon>
        <taxon>Spermatophyta</taxon>
        <taxon>Magnoliopsida</taxon>
        <taxon>eudicotyledons</taxon>
        <taxon>Gunneridae</taxon>
        <taxon>Pentapetalae</taxon>
        <taxon>asterids</taxon>
        <taxon>campanulids</taxon>
        <taxon>Asterales</taxon>
        <taxon>Asteraceae</taxon>
        <taxon>Cichorioideae</taxon>
        <taxon>Cichorieae</taxon>
        <taxon>Lactucinae</taxon>
        <taxon>Lactuca</taxon>
    </lineage>
</organism>
<dbReference type="EMBL" id="CAKMRJ010000113">
    <property type="protein sequence ID" value="CAH1418376.1"/>
    <property type="molecule type" value="Genomic_DNA"/>
</dbReference>
<evidence type="ECO:0000313" key="2">
    <source>
        <dbReference type="Proteomes" id="UP001157418"/>
    </source>
</evidence>
<sequence length="71" mass="8408">MKVLKEKKLQESSSKMRCYQVRFHSFLNPHLFSFFDSISPISNQFLIRVSSLPIINSFSVVQQRFRLKPES</sequence>
<evidence type="ECO:0000313" key="1">
    <source>
        <dbReference type="EMBL" id="CAH1418376.1"/>
    </source>
</evidence>
<keyword evidence="2" id="KW-1185">Reference proteome</keyword>
<accession>A0AAU9LYK0</accession>
<dbReference type="Proteomes" id="UP001157418">
    <property type="component" value="Unassembled WGS sequence"/>
</dbReference>